<dbReference type="PROSITE" id="PS50053">
    <property type="entry name" value="UBIQUITIN_2"/>
    <property type="match status" value="1"/>
</dbReference>
<dbReference type="GO" id="GO:0005669">
    <property type="term" value="C:transcription factor TFIID complex"/>
    <property type="evidence" value="ECO:0007669"/>
    <property type="project" value="InterPro"/>
</dbReference>
<dbReference type="GO" id="GO:0016251">
    <property type="term" value="F:RNA polymerase II general transcription initiation factor activity"/>
    <property type="evidence" value="ECO:0007669"/>
    <property type="project" value="InterPro"/>
</dbReference>
<dbReference type="PANTHER" id="PTHR13900:SF0">
    <property type="entry name" value="TRANSCRIPTION INITIATION FACTOR TFIID SUBUNIT 1"/>
    <property type="match status" value="1"/>
</dbReference>
<dbReference type="InterPro" id="IPR029071">
    <property type="entry name" value="Ubiquitin-like_domsf"/>
</dbReference>
<dbReference type="InterPro" id="IPR000626">
    <property type="entry name" value="Ubiquitin-like_dom"/>
</dbReference>
<evidence type="ECO:0000256" key="2">
    <source>
        <dbReference type="ARBA" id="ARBA00023242"/>
    </source>
</evidence>
<dbReference type="InterPro" id="IPR040240">
    <property type="entry name" value="TAF1"/>
</dbReference>
<dbReference type="InterPro" id="IPR022591">
    <property type="entry name" value="TAF1_HAT_dom"/>
</dbReference>
<evidence type="ECO:0000259" key="4">
    <source>
        <dbReference type="PROSITE" id="PS50053"/>
    </source>
</evidence>
<dbReference type="Proteomes" id="UP001054889">
    <property type="component" value="Unassembled WGS sequence"/>
</dbReference>
<reference evidence="5" key="2">
    <citation type="submission" date="2021-12" db="EMBL/GenBank/DDBJ databases">
        <title>Resequencing data analysis of finger millet.</title>
        <authorList>
            <person name="Hatakeyama M."/>
            <person name="Aluri S."/>
            <person name="Balachadran M.T."/>
            <person name="Sivarajan S.R."/>
            <person name="Poveda L."/>
            <person name="Shimizu-Inatsugi R."/>
            <person name="Schlapbach R."/>
            <person name="Sreeman S.M."/>
            <person name="Shimizu K.K."/>
        </authorList>
    </citation>
    <scope>NUCLEOTIDE SEQUENCE</scope>
</reference>
<reference evidence="5" key="1">
    <citation type="journal article" date="2018" name="DNA Res.">
        <title>Multiple hybrid de novo genome assembly of finger millet, an orphan allotetraploid crop.</title>
        <authorList>
            <person name="Hatakeyama M."/>
            <person name="Aluri S."/>
            <person name="Balachadran M.T."/>
            <person name="Sivarajan S.R."/>
            <person name="Patrignani A."/>
            <person name="Gruter S."/>
            <person name="Poveda L."/>
            <person name="Shimizu-Inatsugi R."/>
            <person name="Baeten J."/>
            <person name="Francoijs K.J."/>
            <person name="Nataraja K.N."/>
            <person name="Reddy Y.A.N."/>
            <person name="Phadnis S."/>
            <person name="Ravikumar R.L."/>
            <person name="Schlapbach R."/>
            <person name="Sreeman S.M."/>
            <person name="Shimizu K.K."/>
        </authorList>
    </citation>
    <scope>NUCLEOTIDE SEQUENCE</scope>
</reference>
<dbReference type="GO" id="GO:0004402">
    <property type="term" value="F:histone acetyltransferase activity"/>
    <property type="evidence" value="ECO:0007669"/>
    <property type="project" value="InterPro"/>
</dbReference>
<proteinExistence type="predicted"/>
<accession>A0AAV5CIR0</accession>
<sequence>MGCCDVQSKIHGFPVIKKPYGCTEVPAPANYLSPGNSYLPLTKADNLDHNEPNNLDETVKLDTMQRLNNLCFLNRELLEGAWLDNIIWEPSEDAPKPKLIFDLRDDQMLFEILDEKNADHLRSHARAMIVSQSIKTSTSTVENFENQAKTLSGRFNISNDKFYSNRKMSQQAKSHTKKRALMGIKVVHSAPAHKLQTMKPILSNKEIANFHRPKAKWYPHENKIAAQLQGAARSHGRMTVILMTLGGKGLKFVVNAEETPVFIKSKASKKLEFKLSEKIKLFCSGKELQDDISLVSTTVSVFDDEDYDEDEEPPNDTESLDDNAARKFLFSYSFLIKQNEMGTEEAEHEPAAASLPVLCIEDGSVILRFSEIFGIQEPARKVKTNHHKRPVNKDFTESDSDESISDVTLRLKDSCLSEQPMKNTEKDICTVPLSPVCPEFYPLEHGDWENAIIWDNSPATGSQHCLKSCVVSEEIMDTHSEEQDQDYGQAYGCCDVQSKIHGFPVIKKPYGCTEVPAPANYLSPGNSYLPLTKADNLNHSEPNNLDETVKLDTMQRLNNLCLLNRELLEGAWLDNIIWEPSEDAPKPKLIFDLRDDQMLFEILDEKNADHLRSHARAMIVSQSIKTSTSTVENFENQAKTLSGRFNISNDKFYSNRKMSQQAKISYQKTCFNGHKGRAFCSSS</sequence>
<organism evidence="5 6">
    <name type="scientific">Eleusine coracana subsp. coracana</name>
    <dbReference type="NCBI Taxonomy" id="191504"/>
    <lineage>
        <taxon>Eukaryota</taxon>
        <taxon>Viridiplantae</taxon>
        <taxon>Streptophyta</taxon>
        <taxon>Embryophyta</taxon>
        <taxon>Tracheophyta</taxon>
        <taxon>Spermatophyta</taxon>
        <taxon>Magnoliopsida</taxon>
        <taxon>Liliopsida</taxon>
        <taxon>Poales</taxon>
        <taxon>Poaceae</taxon>
        <taxon>PACMAD clade</taxon>
        <taxon>Chloridoideae</taxon>
        <taxon>Cynodonteae</taxon>
        <taxon>Eleusininae</taxon>
        <taxon>Eleusine</taxon>
    </lineage>
</organism>
<dbReference type="GO" id="GO:0051123">
    <property type="term" value="P:RNA polymerase II preinitiation complex assembly"/>
    <property type="evidence" value="ECO:0007669"/>
    <property type="project" value="TreeGrafter"/>
</dbReference>
<dbReference type="Pfam" id="PF12157">
    <property type="entry name" value="DUF3591"/>
    <property type="match status" value="1"/>
</dbReference>
<name>A0AAV5CIR0_ELECO</name>
<evidence type="ECO:0000313" key="5">
    <source>
        <dbReference type="EMBL" id="GJM97866.1"/>
    </source>
</evidence>
<keyword evidence="6" id="KW-1185">Reference proteome</keyword>
<comment type="caution">
    <text evidence="5">The sequence shown here is derived from an EMBL/GenBank/DDBJ whole genome shotgun (WGS) entry which is preliminary data.</text>
</comment>
<evidence type="ECO:0000256" key="1">
    <source>
        <dbReference type="ARBA" id="ARBA00004123"/>
    </source>
</evidence>
<dbReference type="GO" id="GO:0017025">
    <property type="term" value="F:TBP-class protein binding"/>
    <property type="evidence" value="ECO:0007669"/>
    <property type="project" value="InterPro"/>
</dbReference>
<dbReference type="AlphaFoldDB" id="A0AAV5CIR0"/>
<feature type="domain" description="Ubiquitin-like" evidence="4">
    <location>
        <begin position="238"/>
        <end position="294"/>
    </location>
</feature>
<comment type="subcellular location">
    <subcellularLocation>
        <location evidence="1">Nucleus</location>
    </subcellularLocation>
</comment>
<feature type="region of interest" description="Disordered" evidence="3">
    <location>
        <begin position="384"/>
        <end position="403"/>
    </location>
</feature>
<evidence type="ECO:0000256" key="3">
    <source>
        <dbReference type="SAM" id="MobiDB-lite"/>
    </source>
</evidence>
<dbReference type="SUPFAM" id="SSF54236">
    <property type="entry name" value="Ubiquitin-like"/>
    <property type="match status" value="1"/>
</dbReference>
<evidence type="ECO:0000313" key="6">
    <source>
        <dbReference type="Proteomes" id="UP001054889"/>
    </source>
</evidence>
<protein>
    <recommendedName>
        <fullName evidence="4">Ubiquitin-like domain-containing protein</fullName>
    </recommendedName>
</protein>
<keyword evidence="2" id="KW-0539">Nucleus</keyword>
<dbReference type="EMBL" id="BQKI01000007">
    <property type="protein sequence ID" value="GJM97866.1"/>
    <property type="molecule type" value="Genomic_DNA"/>
</dbReference>
<dbReference type="PANTHER" id="PTHR13900">
    <property type="entry name" value="TRANSCRIPTION INITIATION FACTOR TFIID"/>
    <property type="match status" value="1"/>
</dbReference>
<gene>
    <name evidence="5" type="primary">ga14825</name>
    <name evidence="5" type="ORF">PR202_ga14825</name>
</gene>